<organism evidence="1 2">
    <name type="scientific">Hyphomonas hirschiana VP5</name>
    <dbReference type="NCBI Taxonomy" id="1280951"/>
    <lineage>
        <taxon>Bacteria</taxon>
        <taxon>Pseudomonadati</taxon>
        <taxon>Pseudomonadota</taxon>
        <taxon>Alphaproteobacteria</taxon>
        <taxon>Hyphomonadales</taxon>
        <taxon>Hyphomonadaceae</taxon>
        <taxon>Hyphomonas</taxon>
    </lineage>
</organism>
<protein>
    <submittedName>
        <fullName evidence="1">RHS/YD repeat-containing protein</fullName>
    </submittedName>
</protein>
<name>A0A059FXH3_9PROT</name>
<dbReference type="Proteomes" id="UP000025061">
    <property type="component" value="Unassembled WGS sequence"/>
</dbReference>
<dbReference type="AlphaFoldDB" id="A0A059FXH3"/>
<reference evidence="1 2" key="1">
    <citation type="submission" date="2013-04" db="EMBL/GenBank/DDBJ databases">
        <title>Hyphomonas hirschiana VP5 Genome Sequencing.</title>
        <authorList>
            <person name="Lai Q."/>
            <person name="Shao Z."/>
        </authorList>
    </citation>
    <scope>NUCLEOTIDE SEQUENCE [LARGE SCALE GENOMIC DNA]</scope>
    <source>
        <strain evidence="1 2">VP5</strain>
    </source>
</reference>
<comment type="caution">
    <text evidence="1">The sequence shown here is derived from an EMBL/GenBank/DDBJ whole genome shotgun (WGS) entry which is preliminary data.</text>
</comment>
<dbReference type="Pfam" id="PF17963">
    <property type="entry name" value="Big_9"/>
    <property type="match status" value="3"/>
</dbReference>
<dbReference type="NCBIfam" id="TIGR01643">
    <property type="entry name" value="YD_repeat_2x"/>
    <property type="match status" value="2"/>
</dbReference>
<dbReference type="Gene3D" id="2.60.40.3440">
    <property type="match status" value="2"/>
</dbReference>
<dbReference type="RefSeq" id="WP_035591006.1">
    <property type="nucleotide sequence ID" value="NZ_ARYI01000004.1"/>
</dbReference>
<evidence type="ECO:0000313" key="2">
    <source>
        <dbReference type="Proteomes" id="UP000025061"/>
    </source>
</evidence>
<gene>
    <name evidence="1" type="ORF">HHI_06539</name>
</gene>
<dbReference type="InterPro" id="IPR031325">
    <property type="entry name" value="RHS_repeat"/>
</dbReference>
<keyword evidence="2" id="KW-1185">Reference proteome</keyword>
<dbReference type="NCBIfam" id="NF012211">
    <property type="entry name" value="tand_rpt_95"/>
    <property type="match status" value="2"/>
</dbReference>
<proteinExistence type="predicted"/>
<dbReference type="InterPro" id="IPR006530">
    <property type="entry name" value="YD"/>
</dbReference>
<sequence length="345" mass="35606">MLYASISLSAVAEVAAAQTVTYTYDALGRLTGADYPAGASTKYVYDAAGNRTSVVSIQSPIAVNDAISTNSNTSKSFDPRINDSDPQGGALTIVSVDGPPVGSAIITGGGTGITYAPPIGSIGLATFDYTIRNPQNATATARVTVTILNQGPVAVADSVTTAYNTPVTFNPLSNDYDREGDDKTLVSVSTPSSGSTSFNPAGPSITYTPANGFSGAATFTYVVADHEGAAGTGTVTVAVSPQANSPPVANNDILYFMLDNPGNTHFYGEIYGWRQNDYDPDAGDVIFLDSISGNSNFYILTSPSGGKTLRYSGAIGSGHQSVNYTIADSSGATDSARIDVYFYAD</sequence>
<evidence type="ECO:0000313" key="1">
    <source>
        <dbReference type="EMBL" id="KCZ95307.1"/>
    </source>
</evidence>
<accession>A0A059FXH3</accession>
<dbReference type="Pfam" id="PF05593">
    <property type="entry name" value="RHS_repeat"/>
    <property type="match status" value="1"/>
</dbReference>
<dbReference type="EMBL" id="ARYI01000004">
    <property type="protein sequence ID" value="KCZ95307.1"/>
    <property type="molecule type" value="Genomic_DNA"/>
</dbReference>